<reference evidence="2" key="1">
    <citation type="submission" date="2006-07" db="EMBL/GenBank/DDBJ databases">
        <authorList>
            <person name="Qin X."/>
            <person name="Weinstock G.M."/>
        </authorList>
    </citation>
    <scope>NUCLEOTIDE SEQUENCE [LARGE SCALE GENOMIC DNA]</scope>
    <source>
        <strain evidence="2">ATCC 10953</strain>
    </source>
</reference>
<dbReference type="HOGENOM" id="CLU_014981_0_0_0"/>
<dbReference type="Pfam" id="PF12705">
    <property type="entry name" value="PDDEXK_1"/>
    <property type="match status" value="1"/>
</dbReference>
<evidence type="ECO:0000313" key="2">
    <source>
        <dbReference type="EMBL" id="EDK88445.1"/>
    </source>
</evidence>
<dbReference type="InterPro" id="IPR011604">
    <property type="entry name" value="PDDEXK-like_dom_sf"/>
</dbReference>
<reference evidence="2" key="2">
    <citation type="submission" date="2007-05" db="EMBL/GenBank/DDBJ databases">
        <title>Genome sequence of Fusobacterium nucleatum subspecies polymorphum - a genetically tractable Fusobacterium.</title>
        <authorList>
            <person name="Karpathy S.E."/>
            <person name="Xiang Q."/>
            <person name="Gioia J."/>
            <person name="Jiang H."/>
            <person name="Liu Y."/>
            <person name="Petrosino J.F."/>
            <person name="Yerrapragada S."/>
            <person name="Fox G.E."/>
            <person name="Kinder Haake S."/>
            <person name="Weinstock G.M."/>
            <person name="Highlander S.K."/>
        </authorList>
    </citation>
    <scope>NUCLEOTIDE SEQUENCE [LARGE SCALE GENOMIC DNA]</scope>
    <source>
        <strain evidence="2">ATCC 10953</strain>
    </source>
</reference>
<proteinExistence type="predicted"/>
<dbReference type="eggNOG" id="COG2887">
    <property type="taxonomic scope" value="Bacteria"/>
</dbReference>
<feature type="domain" description="PD-(D/E)XK endonuclease-like" evidence="1">
    <location>
        <begin position="641"/>
        <end position="858"/>
    </location>
</feature>
<gene>
    <name evidence="2" type="ORF">FNP_0641</name>
</gene>
<dbReference type="GeneID" id="45634832"/>
<dbReference type="SUPFAM" id="SSF52980">
    <property type="entry name" value="Restriction endonuclease-like"/>
    <property type="match status" value="1"/>
</dbReference>
<dbReference type="InterPro" id="IPR011335">
    <property type="entry name" value="Restrct_endonuc-II-like"/>
</dbReference>
<dbReference type="InterPro" id="IPR038726">
    <property type="entry name" value="PDDEXK_AddAB-type"/>
</dbReference>
<dbReference type="EMBL" id="CM000440">
    <property type="protein sequence ID" value="EDK88445.1"/>
    <property type="molecule type" value="Genomic_DNA"/>
</dbReference>
<evidence type="ECO:0000259" key="1">
    <source>
        <dbReference type="Pfam" id="PF12705"/>
    </source>
</evidence>
<dbReference type="AlphaFoldDB" id="A5TU70"/>
<dbReference type="Proteomes" id="UP000001921">
    <property type="component" value="Chromosome"/>
</dbReference>
<accession>A5TU70</accession>
<dbReference type="Gene3D" id="3.90.320.10">
    <property type="match status" value="1"/>
</dbReference>
<dbReference type="RefSeq" id="WP_005896473.1">
    <property type="nucleotide sequence ID" value="NZ_CM000440.1"/>
</dbReference>
<sequence length="903" mass="108685">MNKLIFNYLPYNNQNQNELYSKMDKIINENNSNDTLVVVESGMAQKHYFSYVNKSKLLVKNNIIAFEDFLDRIFLSNKKVLGDIKRFFLFYSCLKADIKKKLNINNYFECIEIADDFFEFFSYIKNKDMLKFLNLSKWQKEKFEIFFEIKEEMDKFLDENSYIPSDWLYSLENLDLTYIKKYKKIIFYDIVDFPHNFLEIINSIQSVCEVEIILQMENKDFDMENLKLNKVSFPDKKIDVKLSKYTNDLELHTMIRTNKYDGYFSIDLNKEDRYSIFTKSNKFYLNDTKFYQVIETYLNLLNGIDYKNKKYIDIFLVKEYIFKNAFMMFYGLDIEDYRCFEKIISSDYRYISLELLNEGYYSYYLEDNENLKIKLKLIFETLNDIEKIKDINSLNDFLYDKFFSSKTDIDFFIEDKFDTLYDKIYEILGLLNSNENIDFFKNFNNFFKSNLGKNIFTLFFNYLNRIIIYSIQKNKNKDNELKDLDLIKYSIKNIENPAIIYTDSQTLPKIKINNNLFTEQQKIKLGLKTNEDEILIQKYRFFQNLLSLNKVDIYSMVDKDNNIDFSAFVYEFINKYSALENNTDNLKQYFKSIYSKEKTENFSKDEVFFRAYLKEKTDFKDNILKIGAYDYIELKNNETFFFLDKICGIESSDEIVADIGISAKVLGNILHKTLEEIFRENWKNILQSSENLLISADIIEKYLKRNIWKEELKIEIFMKNYINEVLTPRLVSNIEKFFKVLYEELKGEKILRIEAEKKSKTQDKAYLKYDEIEVFLNGRADLLIETSKARYIVDFKTGGYKKEQLEFYAIMFYGSDNSLPVYSTAYNFWDEQESKNFKFEKHLIDKLPEKDSQFKELLIEFFKNKYYVLPKKSALKESEYDFNEYYRYKNIIPLDKMTGDIDE</sequence>
<name>A5TU70_FUSNP</name>
<protein>
    <recommendedName>
        <fullName evidence="1">PD-(D/E)XK endonuclease-like domain-containing protein</fullName>
    </recommendedName>
</protein>
<organism evidence="2">
    <name type="scientific">Fusobacterium polymorphum ATCC 10953</name>
    <dbReference type="NCBI Taxonomy" id="393480"/>
    <lineage>
        <taxon>Bacteria</taxon>
        <taxon>Fusobacteriati</taxon>
        <taxon>Fusobacteriota</taxon>
        <taxon>Fusobacteriia</taxon>
        <taxon>Fusobacteriales</taxon>
        <taxon>Fusobacteriaceae</taxon>
        <taxon>Fusobacterium</taxon>
    </lineage>
</organism>